<comment type="caution">
    <text evidence="2">The sequence shown here is derived from an EMBL/GenBank/DDBJ whole genome shotgun (WGS) entry which is preliminary data.</text>
</comment>
<sequence length="474" mass="53310">MALTRILRLSNSPPLHHFRRTFSTAINHTLVVFPTTVNRDSKICSKRSIGSFIRHFSSSPMVSNDMQNSDSEDFICSVKSLRQDVEYLRKEFSLLSEVVSTMQKSMARCTDGEFVADYDIDDCKDYVVDTLLNDNVKTIEKSDLSEAMATHFDTKTMGDSLEETRDSDAEGTDKEKATETISDFSQAMATHFNTKIVISQDNKAAEKMSDFSEEIQKSETGDVSEEIRESGTEDDNEKITAEEISDSSEEIQKSDEKATEWIADFTVDMATQYTEIQETEPEGNNETVPDGKEQNTLLKEIESEISHALDFSRVSSQGINFPEDFPLTLENDVPGLSTITLRGTYKLEDIVVTVRTPSVFTPITTKSYQYFKSSNFIMPLSVQISPATCEGGEDIVFDCSAFSSGIVIENVYGGYSGKLVFSQLNENLQTQFKKYLEMRGITPSTTNNIFGYMLDKVNREKLNSLYKFKEMAEA</sequence>
<reference evidence="2" key="2">
    <citation type="submission" date="2023-05" db="EMBL/GenBank/DDBJ databases">
        <authorList>
            <person name="Schelkunov M.I."/>
        </authorList>
    </citation>
    <scope>NUCLEOTIDE SEQUENCE</scope>
    <source>
        <strain evidence="2">Hsosn_3</strain>
        <tissue evidence="2">Leaf</tissue>
    </source>
</reference>
<proteinExistence type="predicted"/>
<dbReference type="Gene3D" id="3.10.280.10">
    <property type="entry name" value="Mitochondrial glycoprotein"/>
    <property type="match status" value="1"/>
</dbReference>
<organism evidence="2 3">
    <name type="scientific">Heracleum sosnowskyi</name>
    <dbReference type="NCBI Taxonomy" id="360622"/>
    <lineage>
        <taxon>Eukaryota</taxon>
        <taxon>Viridiplantae</taxon>
        <taxon>Streptophyta</taxon>
        <taxon>Embryophyta</taxon>
        <taxon>Tracheophyta</taxon>
        <taxon>Spermatophyta</taxon>
        <taxon>Magnoliopsida</taxon>
        <taxon>eudicotyledons</taxon>
        <taxon>Gunneridae</taxon>
        <taxon>Pentapetalae</taxon>
        <taxon>asterids</taxon>
        <taxon>campanulids</taxon>
        <taxon>Apiales</taxon>
        <taxon>Apiaceae</taxon>
        <taxon>Apioideae</taxon>
        <taxon>apioid superclade</taxon>
        <taxon>Tordylieae</taxon>
        <taxon>Tordyliinae</taxon>
        <taxon>Heracleum</taxon>
    </lineage>
</organism>
<dbReference type="PANTHER" id="PTHR10826">
    <property type="entry name" value="COMPLEMENT COMPONENT 1"/>
    <property type="match status" value="1"/>
</dbReference>
<dbReference type="InterPro" id="IPR036561">
    <property type="entry name" value="MAM33_sf"/>
</dbReference>
<keyword evidence="3" id="KW-1185">Reference proteome</keyword>
<feature type="region of interest" description="Disordered" evidence="1">
    <location>
        <begin position="212"/>
        <end position="238"/>
    </location>
</feature>
<dbReference type="EMBL" id="JAUIZM010000001">
    <property type="protein sequence ID" value="KAK1403725.1"/>
    <property type="molecule type" value="Genomic_DNA"/>
</dbReference>
<dbReference type="PANTHER" id="PTHR10826:SF41">
    <property type="entry name" value="MITOCHONDRIAL GLYCOPROTEIN FAMILY PROTEIN"/>
    <property type="match status" value="1"/>
</dbReference>
<dbReference type="SUPFAM" id="SSF54529">
    <property type="entry name" value="Mitochondrial glycoprotein MAM33-like"/>
    <property type="match status" value="1"/>
</dbReference>
<evidence type="ECO:0000313" key="2">
    <source>
        <dbReference type="EMBL" id="KAK1403725.1"/>
    </source>
</evidence>
<dbReference type="GO" id="GO:0005759">
    <property type="term" value="C:mitochondrial matrix"/>
    <property type="evidence" value="ECO:0007669"/>
    <property type="project" value="InterPro"/>
</dbReference>
<evidence type="ECO:0000256" key="1">
    <source>
        <dbReference type="SAM" id="MobiDB-lite"/>
    </source>
</evidence>
<name>A0AAD8N6R8_9APIA</name>
<dbReference type="InterPro" id="IPR003428">
    <property type="entry name" value="MAM33"/>
</dbReference>
<reference evidence="2" key="1">
    <citation type="submission" date="2023-02" db="EMBL/GenBank/DDBJ databases">
        <title>Genome of toxic invasive species Heracleum sosnowskyi carries increased number of genes despite the absence of recent whole-genome duplications.</title>
        <authorList>
            <person name="Schelkunov M."/>
            <person name="Shtratnikova V."/>
            <person name="Makarenko M."/>
            <person name="Klepikova A."/>
            <person name="Omelchenko D."/>
            <person name="Novikova G."/>
            <person name="Obukhova E."/>
            <person name="Bogdanov V."/>
            <person name="Penin A."/>
            <person name="Logacheva M."/>
        </authorList>
    </citation>
    <scope>NUCLEOTIDE SEQUENCE</scope>
    <source>
        <strain evidence="2">Hsosn_3</strain>
        <tissue evidence="2">Leaf</tissue>
    </source>
</reference>
<evidence type="ECO:0000313" key="3">
    <source>
        <dbReference type="Proteomes" id="UP001237642"/>
    </source>
</evidence>
<accession>A0AAD8N6R8</accession>
<protein>
    <submittedName>
        <fullName evidence="2">Uncharacterized protein</fullName>
    </submittedName>
</protein>
<dbReference type="Pfam" id="PF02330">
    <property type="entry name" value="MAM33"/>
    <property type="match status" value="1"/>
</dbReference>
<dbReference type="AlphaFoldDB" id="A0AAD8N6R8"/>
<dbReference type="Proteomes" id="UP001237642">
    <property type="component" value="Unassembled WGS sequence"/>
</dbReference>
<gene>
    <name evidence="2" type="ORF">POM88_003330</name>
</gene>